<evidence type="ECO:0000313" key="1">
    <source>
        <dbReference type="EMBL" id="MBP2018969.1"/>
    </source>
</evidence>
<proteinExistence type="predicted"/>
<dbReference type="Proteomes" id="UP001519289">
    <property type="component" value="Unassembled WGS sequence"/>
</dbReference>
<keyword evidence="2" id="KW-1185">Reference proteome</keyword>
<evidence type="ECO:0000313" key="2">
    <source>
        <dbReference type="Proteomes" id="UP001519289"/>
    </source>
</evidence>
<protein>
    <submittedName>
        <fullName evidence="1">Uncharacterized protein</fullName>
    </submittedName>
</protein>
<reference evidence="1 2" key="1">
    <citation type="submission" date="2021-03" db="EMBL/GenBank/DDBJ databases">
        <title>Genomic Encyclopedia of Type Strains, Phase IV (KMG-IV): sequencing the most valuable type-strain genomes for metagenomic binning, comparative biology and taxonomic classification.</title>
        <authorList>
            <person name="Goeker M."/>
        </authorList>
    </citation>
    <scope>NUCLEOTIDE SEQUENCE [LARGE SCALE GENOMIC DNA]</scope>
    <source>
        <strain evidence="1 2">DSM 27138</strain>
    </source>
</reference>
<accession>A0ABS4JTV7</accession>
<gene>
    <name evidence="1" type="ORF">J2Z79_002385</name>
</gene>
<dbReference type="EMBL" id="JAGGLG010000020">
    <property type="protein sequence ID" value="MBP2018969.1"/>
    <property type="molecule type" value="Genomic_DNA"/>
</dbReference>
<sequence>MVGFGFSPVGNFPAMHVFDLSREAPVTFDRRNSTGAPSAVGALGARYRSG</sequence>
<name>A0ABS4JTV7_9FIRM</name>
<comment type="caution">
    <text evidence="1">The sequence shown here is derived from an EMBL/GenBank/DDBJ whole genome shotgun (WGS) entry which is preliminary data.</text>
</comment>
<organism evidence="1 2">
    <name type="scientific">Symbiobacterium terraclitae</name>
    <dbReference type="NCBI Taxonomy" id="557451"/>
    <lineage>
        <taxon>Bacteria</taxon>
        <taxon>Bacillati</taxon>
        <taxon>Bacillota</taxon>
        <taxon>Clostridia</taxon>
        <taxon>Eubacteriales</taxon>
        <taxon>Symbiobacteriaceae</taxon>
        <taxon>Symbiobacterium</taxon>
    </lineage>
</organism>